<gene>
    <name evidence="3" type="ORF">P43SY_011772</name>
</gene>
<feature type="region of interest" description="Disordered" evidence="2">
    <location>
        <begin position="481"/>
        <end position="520"/>
    </location>
</feature>
<feature type="compositionally biased region" description="Low complexity" evidence="2">
    <location>
        <begin position="1"/>
        <end position="19"/>
    </location>
</feature>
<evidence type="ECO:0000313" key="3">
    <source>
        <dbReference type="EMBL" id="KAJ0391105.1"/>
    </source>
</evidence>
<feature type="region of interest" description="Disordered" evidence="2">
    <location>
        <begin position="1"/>
        <end position="161"/>
    </location>
</feature>
<feature type="compositionally biased region" description="Low complexity" evidence="2">
    <location>
        <begin position="34"/>
        <end position="60"/>
    </location>
</feature>
<dbReference type="EMBL" id="JAKCXM010001306">
    <property type="protein sequence ID" value="KAJ0391105.1"/>
    <property type="molecule type" value="Genomic_DNA"/>
</dbReference>
<feature type="region of interest" description="Disordered" evidence="2">
    <location>
        <begin position="623"/>
        <end position="656"/>
    </location>
</feature>
<feature type="compositionally biased region" description="Low complexity" evidence="2">
    <location>
        <begin position="149"/>
        <end position="160"/>
    </location>
</feature>
<evidence type="ECO:0000256" key="1">
    <source>
        <dbReference type="SAM" id="Coils"/>
    </source>
</evidence>
<dbReference type="Proteomes" id="UP001209570">
    <property type="component" value="Unassembled WGS sequence"/>
</dbReference>
<reference evidence="3" key="1">
    <citation type="submission" date="2021-12" db="EMBL/GenBank/DDBJ databases">
        <title>Prjna785345.</title>
        <authorList>
            <person name="Rujirawat T."/>
            <person name="Krajaejun T."/>
        </authorList>
    </citation>
    <scope>NUCLEOTIDE SEQUENCE</scope>
    <source>
        <strain evidence="3">Pi057C3</strain>
    </source>
</reference>
<feature type="compositionally biased region" description="Low complexity" evidence="2">
    <location>
        <begin position="74"/>
        <end position="103"/>
    </location>
</feature>
<accession>A0AAD5L8Y5</accession>
<keyword evidence="4" id="KW-1185">Reference proteome</keyword>
<evidence type="ECO:0000256" key="2">
    <source>
        <dbReference type="SAM" id="MobiDB-lite"/>
    </source>
</evidence>
<keyword evidence="1" id="KW-0175">Coiled coil</keyword>
<organism evidence="3 4">
    <name type="scientific">Pythium insidiosum</name>
    <name type="common">Pythiosis disease agent</name>
    <dbReference type="NCBI Taxonomy" id="114742"/>
    <lineage>
        <taxon>Eukaryota</taxon>
        <taxon>Sar</taxon>
        <taxon>Stramenopiles</taxon>
        <taxon>Oomycota</taxon>
        <taxon>Peronosporomycetes</taxon>
        <taxon>Pythiales</taxon>
        <taxon>Pythiaceae</taxon>
        <taxon>Pythium</taxon>
    </lineage>
</organism>
<dbReference type="AlphaFoldDB" id="A0AAD5L8Y5"/>
<feature type="compositionally biased region" description="Polar residues" evidence="2">
    <location>
        <begin position="113"/>
        <end position="125"/>
    </location>
</feature>
<name>A0AAD5L8Y5_PYTIN</name>
<sequence length="656" mass="69435">MPTPPASSASSPQRPSAAAGTSAEEHKESPPPQVTASAPVAQATSSTPTSASSAAGTASAEVVPPSVASTESGPATAGSPAKTSSSGSVPSAPASAPAAQASQPPQPCIADKATSSTEGVVSAQETPPVPAPPDVTRHETRSEAPISSATGGPTTGGDAAADGDEQALLDLLGARVWASEPDRMRSDLGTLASKVSDHVRSRSLTSRFDPVRHGLVFERVLKILKKATQQPVLLADFAFLVEGLGRPPMSQAPSGRILTEEERTIRRLEASLKQVQEDRANIVGQLGLARRQIASQRDEIALLQRQLSTRPSTSVAPAPSVRPAELDALRDRVKLVEVERASLKGRVAVLETEHYSDLTDHLVESRTQRRVDAQVADERIAKLRAELEAFKALGSSPEEIGAREQRLQAVMTYAMTLAQIFDRASCEYEAVFGKLILGYDRRGRVLESFFRLASGDSADVQGRLPRAMAAVFPDLAFETEPVAQDPEGDPQPGADKSVAATSDVQGGDQAVSSDGDDQRAPDRQLQALIAALERSEDQDGPPSNRAGRLFGLQQLPSAEEIRSLMQDRPSRLQLDFASLPFLDQPDVVSVFEGLTKGMTRRPKRVDTRPIPFLNEDEREFEKELAAAIGGEGDPQSGRGPAKETPSGGAPQSVSLA</sequence>
<protein>
    <submittedName>
        <fullName evidence="3">Uncharacterized protein</fullName>
    </submittedName>
</protein>
<comment type="caution">
    <text evidence="3">The sequence shown here is derived from an EMBL/GenBank/DDBJ whole genome shotgun (WGS) entry which is preliminary data.</text>
</comment>
<evidence type="ECO:0000313" key="4">
    <source>
        <dbReference type="Proteomes" id="UP001209570"/>
    </source>
</evidence>
<feature type="coiled-coil region" evidence="1">
    <location>
        <begin position="258"/>
        <end position="346"/>
    </location>
</feature>
<proteinExistence type="predicted"/>